<dbReference type="Proteomes" id="UP000078358">
    <property type="component" value="Unassembled WGS sequence"/>
</dbReference>
<evidence type="ECO:0000313" key="6">
    <source>
        <dbReference type="Proteomes" id="UP000078358"/>
    </source>
</evidence>
<gene>
    <name evidence="5" type="ORF">F480_02350</name>
</gene>
<organism evidence="5 6">
    <name type="scientific">Bibersteinia trehalosi Y31</name>
    <dbReference type="NCBI Taxonomy" id="1261658"/>
    <lineage>
        <taxon>Bacteria</taxon>
        <taxon>Pseudomonadati</taxon>
        <taxon>Pseudomonadota</taxon>
        <taxon>Gammaproteobacteria</taxon>
        <taxon>Pasteurellales</taxon>
        <taxon>Pasteurellaceae</taxon>
        <taxon>Bibersteinia</taxon>
    </lineage>
</organism>
<evidence type="ECO:0000256" key="2">
    <source>
        <dbReference type="ARBA" id="ARBA00022649"/>
    </source>
</evidence>
<dbReference type="PATRIC" id="fig|1261658.3.peg.474"/>
<dbReference type="PANTHER" id="PTHR36449">
    <property type="entry name" value="ACETYLTRANSFERASE-RELATED"/>
    <property type="match status" value="1"/>
</dbReference>
<comment type="similarity">
    <text evidence="1">Belongs to the acetyltransferase family. GNAT subfamily.</text>
</comment>
<dbReference type="Gene3D" id="3.40.630.30">
    <property type="match status" value="1"/>
</dbReference>
<protein>
    <submittedName>
        <fullName evidence="5">N-acetyltransferase GCN5</fullName>
    </submittedName>
</protein>
<dbReference type="SUPFAM" id="SSF55729">
    <property type="entry name" value="Acyl-CoA N-acyltransferases (Nat)"/>
    <property type="match status" value="1"/>
</dbReference>
<dbReference type="EMBL" id="JACI01000001">
    <property type="protein sequence ID" value="OAQ15401.1"/>
    <property type="molecule type" value="Genomic_DNA"/>
</dbReference>
<evidence type="ECO:0000256" key="1">
    <source>
        <dbReference type="ARBA" id="ARBA00009342"/>
    </source>
</evidence>
<comment type="caution">
    <text evidence="5">The sequence shown here is derived from an EMBL/GenBank/DDBJ whole genome shotgun (WGS) entry which is preliminary data.</text>
</comment>
<dbReference type="PANTHER" id="PTHR36449:SF1">
    <property type="entry name" value="ACETYLTRANSFERASE"/>
    <property type="match status" value="1"/>
</dbReference>
<dbReference type="AlphaFoldDB" id="A0A179D1G8"/>
<sequence length="56" mass="6388">MILLKDAVLRAKAVSEQIGVRALLVHALNEQAKHFYLKYGFSESLIDEMILMLRLS</sequence>
<evidence type="ECO:0000256" key="3">
    <source>
        <dbReference type="ARBA" id="ARBA00022679"/>
    </source>
</evidence>
<keyword evidence="4" id="KW-0012">Acyltransferase</keyword>
<name>A0A179D1G8_BIBTR</name>
<evidence type="ECO:0000313" key="5">
    <source>
        <dbReference type="EMBL" id="OAQ15401.1"/>
    </source>
</evidence>
<evidence type="ECO:0000256" key="4">
    <source>
        <dbReference type="ARBA" id="ARBA00023315"/>
    </source>
</evidence>
<dbReference type="GO" id="GO:0016746">
    <property type="term" value="F:acyltransferase activity"/>
    <property type="evidence" value="ECO:0007669"/>
    <property type="project" value="UniProtKB-KW"/>
</dbReference>
<keyword evidence="2" id="KW-1277">Toxin-antitoxin system</keyword>
<keyword evidence="3 5" id="KW-0808">Transferase</keyword>
<reference evidence="5 6" key="1">
    <citation type="submission" date="2014-01" db="EMBL/GenBank/DDBJ databases">
        <authorList>
            <person name="Zuccon D."/>
        </authorList>
    </citation>
    <scope>NUCLEOTIDE SEQUENCE [LARGE SCALE GENOMIC DNA]</scope>
    <source>
        <strain evidence="5 6">Y31</strain>
    </source>
</reference>
<accession>A0A179D1G8</accession>
<dbReference type="InterPro" id="IPR016181">
    <property type="entry name" value="Acyl_CoA_acyltransferase"/>
</dbReference>
<proteinExistence type="inferred from homology"/>